<evidence type="ECO:0000256" key="6">
    <source>
        <dbReference type="ARBA" id="ARBA00023270"/>
    </source>
</evidence>
<sequence length="350" mass="38689">MAGEEEEPSAKKQKTGSTQLEQLKEVTTIVADTGDIEAIRKFKPQDATTNPSLIYKAAMMEEYSHLVDDAVKYGKGDVEVIMDKLAVNFGAEITKIVPGYVSTEVDARLSFDADKTVQKALRIIELYKEMNISKDRILIKVASTYEGIQAAKVLESQHGISCNCTLIFSLVQAVACAQASATLISPFVGRIMDWYKKADNVDSYQPSDDPGVKSVTTIYDYYKKYDHKTIVMGASFRNTGEILELAGCDRLTIAPALLEQLSSSSDTVDKKLDEAASKAKDSVAKIDVDEKTFRWMLNEDAMATEKLAEGIRNFTKDIVKLEEIVKKKIEDAASASENGDKAMEEDKKED</sequence>
<proteinExistence type="inferred from homology"/>
<organism evidence="9">
    <name type="scientific">Helicotheca tamesis</name>
    <dbReference type="NCBI Taxonomy" id="374047"/>
    <lineage>
        <taxon>Eukaryota</taxon>
        <taxon>Sar</taxon>
        <taxon>Stramenopiles</taxon>
        <taxon>Ochrophyta</taxon>
        <taxon>Bacillariophyta</taxon>
        <taxon>Mediophyceae</taxon>
        <taxon>Lithodesmiophycidae</taxon>
        <taxon>Lithodesmiales</taxon>
        <taxon>Lithodesmiaceae</taxon>
        <taxon>Helicotheca</taxon>
    </lineage>
</organism>
<dbReference type="InterPro" id="IPR013785">
    <property type="entry name" value="Aldolase_TIM"/>
</dbReference>
<comment type="function">
    <text evidence="8">Catalyzes the rate-limiting step of the non-oxidative phase in the pentose phosphate pathway. Catalyzes the reversible conversion of sedheptulose-7-phosphate and D-glyceraldehyde 3-phosphate into erythrose-4-phosphate and beta-D-fructose 6-phosphate.</text>
</comment>
<keyword evidence="4 8" id="KW-0808">Transferase</keyword>
<dbReference type="NCBIfam" id="TIGR00874">
    <property type="entry name" value="talAB"/>
    <property type="match status" value="1"/>
</dbReference>
<dbReference type="InterPro" id="IPR001585">
    <property type="entry name" value="TAL/FSA"/>
</dbReference>
<dbReference type="CDD" id="cd00957">
    <property type="entry name" value="Transaldolase_TalAB"/>
    <property type="match status" value="1"/>
</dbReference>
<evidence type="ECO:0000256" key="2">
    <source>
        <dbReference type="ARBA" id="ARBA00008012"/>
    </source>
</evidence>
<evidence type="ECO:0000256" key="7">
    <source>
        <dbReference type="ARBA" id="ARBA00048810"/>
    </source>
</evidence>
<dbReference type="SUPFAM" id="SSF51569">
    <property type="entry name" value="Aldolase"/>
    <property type="match status" value="1"/>
</dbReference>
<dbReference type="Pfam" id="PF00923">
    <property type="entry name" value="TAL_FSA"/>
    <property type="match status" value="1"/>
</dbReference>
<keyword evidence="6" id="KW-0704">Schiff base</keyword>
<dbReference type="InterPro" id="IPR018225">
    <property type="entry name" value="Transaldolase_AS"/>
</dbReference>
<evidence type="ECO:0000256" key="1">
    <source>
        <dbReference type="ARBA" id="ARBA00004857"/>
    </source>
</evidence>
<protein>
    <recommendedName>
        <fullName evidence="3 8">Transaldolase</fullName>
        <ecNumber evidence="3 8">2.2.1.2</ecNumber>
    </recommendedName>
</protein>
<name>A0A7S2H6Z4_9STRA</name>
<dbReference type="AlphaFoldDB" id="A0A7S2H6Z4"/>
<evidence type="ECO:0000256" key="4">
    <source>
        <dbReference type="ARBA" id="ARBA00022679"/>
    </source>
</evidence>
<evidence type="ECO:0000256" key="5">
    <source>
        <dbReference type="ARBA" id="ARBA00023126"/>
    </source>
</evidence>
<dbReference type="GO" id="GO:0005737">
    <property type="term" value="C:cytoplasm"/>
    <property type="evidence" value="ECO:0007669"/>
    <property type="project" value="InterPro"/>
</dbReference>
<dbReference type="GO" id="GO:0009052">
    <property type="term" value="P:pentose-phosphate shunt, non-oxidative branch"/>
    <property type="evidence" value="ECO:0007669"/>
    <property type="project" value="TreeGrafter"/>
</dbReference>
<accession>A0A7S2H6Z4</accession>
<dbReference type="PANTHER" id="PTHR10683:SF18">
    <property type="entry name" value="TRANSALDOLASE"/>
    <property type="match status" value="1"/>
</dbReference>
<comment type="pathway">
    <text evidence="1 8">Carbohydrate degradation; pentose phosphate pathway; D-glyceraldehyde 3-phosphate and beta-D-fructose 6-phosphate from D-ribose 5-phosphate and D-xylulose 5-phosphate (non-oxidative stage): step 2/3.</text>
</comment>
<dbReference type="EMBL" id="HBGV01006378">
    <property type="protein sequence ID" value="CAD9482167.1"/>
    <property type="molecule type" value="Transcribed_RNA"/>
</dbReference>
<dbReference type="PANTHER" id="PTHR10683">
    <property type="entry name" value="TRANSALDOLASE"/>
    <property type="match status" value="1"/>
</dbReference>
<dbReference type="HAMAP" id="MF_00492">
    <property type="entry name" value="Transaldolase_1"/>
    <property type="match status" value="1"/>
</dbReference>
<dbReference type="PROSITE" id="PS01054">
    <property type="entry name" value="TRANSALDOLASE_1"/>
    <property type="match status" value="1"/>
</dbReference>
<dbReference type="InterPro" id="IPR004730">
    <property type="entry name" value="Transaldolase_1"/>
</dbReference>
<evidence type="ECO:0000313" key="9">
    <source>
        <dbReference type="EMBL" id="CAD9482167.1"/>
    </source>
</evidence>
<dbReference type="GO" id="GO:0005975">
    <property type="term" value="P:carbohydrate metabolic process"/>
    <property type="evidence" value="ECO:0007669"/>
    <property type="project" value="InterPro"/>
</dbReference>
<dbReference type="GO" id="GO:0004801">
    <property type="term" value="F:transaldolase activity"/>
    <property type="evidence" value="ECO:0007669"/>
    <property type="project" value="UniProtKB-EC"/>
</dbReference>
<dbReference type="PROSITE" id="PS00958">
    <property type="entry name" value="TRANSALDOLASE_2"/>
    <property type="match status" value="1"/>
</dbReference>
<keyword evidence="5 8" id="KW-0570">Pentose shunt</keyword>
<evidence type="ECO:0000256" key="3">
    <source>
        <dbReference type="ARBA" id="ARBA00013151"/>
    </source>
</evidence>
<dbReference type="Gene3D" id="3.20.20.70">
    <property type="entry name" value="Aldolase class I"/>
    <property type="match status" value="1"/>
</dbReference>
<evidence type="ECO:0000256" key="8">
    <source>
        <dbReference type="RuleBase" id="RU000501"/>
    </source>
</evidence>
<dbReference type="UniPathway" id="UPA00115">
    <property type="reaction ID" value="UER00414"/>
</dbReference>
<gene>
    <name evidence="9" type="ORF">HTAM1171_LOCUS3893</name>
</gene>
<dbReference type="FunFam" id="3.20.20.70:FF:000088">
    <property type="entry name" value="Transaldolase"/>
    <property type="match status" value="1"/>
</dbReference>
<reference evidence="9" key="1">
    <citation type="submission" date="2021-01" db="EMBL/GenBank/DDBJ databases">
        <authorList>
            <person name="Corre E."/>
            <person name="Pelletier E."/>
            <person name="Niang G."/>
            <person name="Scheremetjew M."/>
            <person name="Finn R."/>
            <person name="Kale V."/>
            <person name="Holt S."/>
            <person name="Cochrane G."/>
            <person name="Meng A."/>
            <person name="Brown T."/>
            <person name="Cohen L."/>
        </authorList>
    </citation>
    <scope>NUCLEOTIDE SEQUENCE</scope>
    <source>
        <strain evidence="9">CCMP826</strain>
    </source>
</reference>
<comment type="similarity">
    <text evidence="2">Belongs to the transaldolase family. Type 1 subfamily.</text>
</comment>
<comment type="catalytic activity">
    <reaction evidence="7 8">
        <text>D-sedoheptulose 7-phosphate + D-glyceraldehyde 3-phosphate = D-erythrose 4-phosphate + beta-D-fructose 6-phosphate</text>
        <dbReference type="Rhea" id="RHEA:17053"/>
        <dbReference type="ChEBI" id="CHEBI:16897"/>
        <dbReference type="ChEBI" id="CHEBI:57483"/>
        <dbReference type="ChEBI" id="CHEBI:57634"/>
        <dbReference type="ChEBI" id="CHEBI:59776"/>
        <dbReference type="EC" id="2.2.1.2"/>
    </reaction>
</comment>
<dbReference type="EC" id="2.2.1.2" evidence="3 8"/>